<evidence type="ECO:0000256" key="4">
    <source>
        <dbReference type="ARBA" id="ARBA00023010"/>
    </source>
</evidence>
<sequence length="964" mass="108935">MAPAFDLPVASDNSSPSAQSLAQGSPYDEMAALEATYQEANFTVSDEVDFFAGELDRYHVDANGSAVEERTQVFRLVDSYYTYTRNKADRLHDRQSNQRSRQSRRWQRGASADMDIDEIDGGVEPVNPETVRRVEEEAQTWDLLRRMLPLRYRDSSLPQLSATDDSPTQSRKQWWNDFMISDSLARERKVVLEWLQNSASHGPPIDEVVSELQQNAERGDILAHGWLHTRHKIKLQKSVNGYQGVLDPNDIGAANSHLGSNTLITQLDPDAITRQVRKVEPEDEFFERAIWLGCFEMLRRGCTMDKVRDWCSVRTELWRAATIAPLPLSNPGDEDQPDFDPGSLILWRRMCFAAAQDGGTSAYDRAVYGLLSGDLGSVEKVCKTWDDYLFANYNAILRSQFDSFLIKRAGVDASKVAGQFPIFDTPVHKTEPTMASKRLINSLESKPETKKEALRTAKVLQGAIVAKELDQHMYNQGHVLSKHANQKQKSKLIPESPFFGKLDNSSLEKYFDLSDHSSLRVLAHILIIVNTLDQLSGSKPSESPLLNRPAVQENIIAGYISYLRLSNLEEMIPLYCSKLSKPRLYEALSRNLTHIVAEEARRGQLTIMHNLKLDVAEFARTQPQIYLTDVDDKSVRCEAKGKFKILNSGPASVKYGRIVKPDFFGEDAEYVDPEDELIIRSLEWLLLVDGLFVETCTYVIRAYKYFLKRARLRAARALFARVPGRNIVQKTPVPVRPSEEDTSPGWFEEFTEGVIPDEFLENCGFGPEQLTTMVKNLWELECLVRTLDSIETLSSLAGLTREDSKNSRELWQHTSQEVRKVKASMQPVLRGWLLTTNEGRHEDSSEHRSLTDHSVLVDLDFRELRGAYIPETVLGYISSLHFAGTCISRDHLLEAMDLASVIAEKGSDLGYEFVLAGRMAELIESFASSSKALAISASEKKGSQTNSKKLKEMGWSRELWSIKP</sequence>
<keyword evidence="6 7" id="KW-0539">Nucleus</keyword>
<comment type="similarity">
    <text evidence="7">Belongs to the nucleoporin Nup84/Nup107 family.</text>
</comment>
<evidence type="ECO:0000256" key="5">
    <source>
        <dbReference type="ARBA" id="ARBA00023132"/>
    </source>
</evidence>
<dbReference type="PANTHER" id="PTHR13003">
    <property type="entry name" value="NUP107-RELATED"/>
    <property type="match status" value="1"/>
</dbReference>
<dbReference type="Pfam" id="PF04121">
    <property type="entry name" value="Nup84_Nup100"/>
    <property type="match status" value="1"/>
</dbReference>
<evidence type="ECO:0000256" key="6">
    <source>
        <dbReference type="ARBA" id="ARBA00023242"/>
    </source>
</evidence>
<gene>
    <name evidence="9" type="ORF">B0T25DRAFT_17527</name>
</gene>
<dbReference type="AlphaFoldDB" id="A0AAJ0HTV9"/>
<keyword evidence="7" id="KW-0472">Membrane</keyword>
<keyword evidence="3" id="KW-0653">Protein transport</keyword>
<comment type="caution">
    <text evidence="9">The sequence shown here is derived from an EMBL/GenBank/DDBJ whole genome shotgun (WGS) entry which is preliminary data.</text>
</comment>
<dbReference type="GO" id="GO:0000973">
    <property type="term" value="P:post-transcriptional tethering of RNA polymerase II gene DNA at nuclear periphery"/>
    <property type="evidence" value="ECO:0007669"/>
    <property type="project" value="TreeGrafter"/>
</dbReference>
<comment type="subcellular location">
    <subcellularLocation>
        <location evidence="7">Nucleus</location>
        <location evidence="7">Nuclear pore complex</location>
    </subcellularLocation>
    <subcellularLocation>
        <location evidence="7">Nucleus membrane</location>
    </subcellularLocation>
</comment>
<dbReference type="GO" id="GO:0006406">
    <property type="term" value="P:mRNA export from nucleus"/>
    <property type="evidence" value="ECO:0007669"/>
    <property type="project" value="TreeGrafter"/>
</dbReference>
<keyword evidence="4 7" id="KW-0811">Translocation</keyword>
<dbReference type="InterPro" id="IPR007252">
    <property type="entry name" value="Nup84/Nup107"/>
</dbReference>
<protein>
    <recommendedName>
        <fullName evidence="7">Nuclear pore complex protein</fullName>
    </recommendedName>
</protein>
<feature type="region of interest" description="Disordered" evidence="8">
    <location>
        <begin position="1"/>
        <end position="24"/>
    </location>
</feature>
<organism evidence="9 10">
    <name type="scientific">Lasiosphaeria hispida</name>
    <dbReference type="NCBI Taxonomy" id="260671"/>
    <lineage>
        <taxon>Eukaryota</taxon>
        <taxon>Fungi</taxon>
        <taxon>Dikarya</taxon>
        <taxon>Ascomycota</taxon>
        <taxon>Pezizomycotina</taxon>
        <taxon>Sordariomycetes</taxon>
        <taxon>Sordariomycetidae</taxon>
        <taxon>Sordariales</taxon>
        <taxon>Lasiosphaeriaceae</taxon>
        <taxon>Lasiosphaeria</taxon>
    </lineage>
</organism>
<proteinExistence type="inferred from homology"/>
<dbReference type="EMBL" id="JAUIQD010000001">
    <property type="protein sequence ID" value="KAK3362795.1"/>
    <property type="molecule type" value="Genomic_DNA"/>
</dbReference>
<dbReference type="GO" id="GO:0031080">
    <property type="term" value="C:nuclear pore outer ring"/>
    <property type="evidence" value="ECO:0007669"/>
    <property type="project" value="TreeGrafter"/>
</dbReference>
<feature type="region of interest" description="Disordered" evidence="8">
    <location>
        <begin position="88"/>
        <end position="125"/>
    </location>
</feature>
<name>A0AAJ0HTV9_9PEZI</name>
<dbReference type="GO" id="GO:0031965">
    <property type="term" value="C:nuclear membrane"/>
    <property type="evidence" value="ECO:0007669"/>
    <property type="project" value="UniProtKB-SubCell"/>
</dbReference>
<evidence type="ECO:0000256" key="7">
    <source>
        <dbReference type="RuleBase" id="RU365072"/>
    </source>
</evidence>
<dbReference type="GO" id="GO:0017056">
    <property type="term" value="F:structural constituent of nuclear pore"/>
    <property type="evidence" value="ECO:0007669"/>
    <property type="project" value="UniProtKB-UniRule"/>
</dbReference>
<evidence type="ECO:0000256" key="2">
    <source>
        <dbReference type="ARBA" id="ARBA00022816"/>
    </source>
</evidence>
<dbReference type="PANTHER" id="PTHR13003:SF2">
    <property type="entry name" value="NUCLEAR PORE COMPLEX PROTEIN NUP107"/>
    <property type="match status" value="1"/>
</dbReference>
<comment type="subunit">
    <text evidence="7">Part of the nuclear pore complex (NPC).</text>
</comment>
<evidence type="ECO:0000256" key="1">
    <source>
        <dbReference type="ARBA" id="ARBA00022448"/>
    </source>
</evidence>
<dbReference type="Gene3D" id="1.20.190.50">
    <property type="match status" value="1"/>
</dbReference>
<evidence type="ECO:0000256" key="8">
    <source>
        <dbReference type="SAM" id="MobiDB-lite"/>
    </source>
</evidence>
<feature type="compositionally biased region" description="Polar residues" evidence="8">
    <location>
        <begin position="11"/>
        <end position="23"/>
    </location>
</feature>
<reference evidence="9" key="1">
    <citation type="journal article" date="2023" name="Mol. Phylogenet. Evol.">
        <title>Genome-scale phylogeny and comparative genomics of the fungal order Sordariales.</title>
        <authorList>
            <person name="Hensen N."/>
            <person name="Bonometti L."/>
            <person name="Westerberg I."/>
            <person name="Brannstrom I.O."/>
            <person name="Guillou S."/>
            <person name="Cros-Aarteil S."/>
            <person name="Calhoun S."/>
            <person name="Haridas S."/>
            <person name="Kuo A."/>
            <person name="Mondo S."/>
            <person name="Pangilinan J."/>
            <person name="Riley R."/>
            <person name="LaButti K."/>
            <person name="Andreopoulos B."/>
            <person name="Lipzen A."/>
            <person name="Chen C."/>
            <person name="Yan M."/>
            <person name="Daum C."/>
            <person name="Ng V."/>
            <person name="Clum A."/>
            <person name="Steindorff A."/>
            <person name="Ohm R.A."/>
            <person name="Martin F."/>
            <person name="Silar P."/>
            <person name="Natvig D.O."/>
            <person name="Lalanne C."/>
            <person name="Gautier V."/>
            <person name="Ament-Velasquez S.L."/>
            <person name="Kruys A."/>
            <person name="Hutchinson M.I."/>
            <person name="Powell A.J."/>
            <person name="Barry K."/>
            <person name="Miller A.N."/>
            <person name="Grigoriev I.V."/>
            <person name="Debuchy R."/>
            <person name="Gladieux P."/>
            <person name="Hiltunen Thoren M."/>
            <person name="Johannesson H."/>
        </authorList>
    </citation>
    <scope>NUCLEOTIDE SEQUENCE</scope>
    <source>
        <strain evidence="9">CBS 955.72</strain>
    </source>
</reference>
<evidence type="ECO:0000313" key="10">
    <source>
        <dbReference type="Proteomes" id="UP001275084"/>
    </source>
</evidence>
<accession>A0AAJ0HTV9</accession>
<evidence type="ECO:0000313" key="9">
    <source>
        <dbReference type="EMBL" id="KAK3362795.1"/>
    </source>
</evidence>
<keyword evidence="5 7" id="KW-0906">Nuclear pore complex</keyword>
<keyword evidence="2" id="KW-0509">mRNA transport</keyword>
<keyword evidence="10" id="KW-1185">Reference proteome</keyword>
<evidence type="ECO:0000256" key="3">
    <source>
        <dbReference type="ARBA" id="ARBA00022927"/>
    </source>
</evidence>
<reference evidence="9" key="2">
    <citation type="submission" date="2023-06" db="EMBL/GenBank/DDBJ databases">
        <authorList>
            <consortium name="Lawrence Berkeley National Laboratory"/>
            <person name="Haridas S."/>
            <person name="Hensen N."/>
            <person name="Bonometti L."/>
            <person name="Westerberg I."/>
            <person name="Brannstrom I.O."/>
            <person name="Guillou S."/>
            <person name="Cros-Aarteil S."/>
            <person name="Calhoun S."/>
            <person name="Kuo A."/>
            <person name="Mondo S."/>
            <person name="Pangilinan J."/>
            <person name="Riley R."/>
            <person name="Labutti K."/>
            <person name="Andreopoulos B."/>
            <person name="Lipzen A."/>
            <person name="Chen C."/>
            <person name="Yanf M."/>
            <person name="Daum C."/>
            <person name="Ng V."/>
            <person name="Clum A."/>
            <person name="Steindorff A."/>
            <person name="Ohm R."/>
            <person name="Martin F."/>
            <person name="Silar P."/>
            <person name="Natvig D."/>
            <person name="Lalanne C."/>
            <person name="Gautier V."/>
            <person name="Ament-Velasquez S.L."/>
            <person name="Kruys A."/>
            <person name="Hutchinson M.I."/>
            <person name="Powell A.J."/>
            <person name="Barry K."/>
            <person name="Miller A.N."/>
            <person name="Grigoriev I.V."/>
            <person name="Debuchy R."/>
            <person name="Gladieux P."/>
            <person name="Thoren M.H."/>
            <person name="Johannesson H."/>
        </authorList>
    </citation>
    <scope>NUCLEOTIDE SEQUENCE</scope>
    <source>
        <strain evidence="9">CBS 955.72</strain>
    </source>
</reference>
<dbReference type="Gene3D" id="1.10.3450.20">
    <property type="match status" value="1"/>
</dbReference>
<dbReference type="Proteomes" id="UP001275084">
    <property type="component" value="Unassembled WGS sequence"/>
</dbReference>
<keyword evidence="1 7" id="KW-0813">Transport</keyword>
<comment type="function">
    <text evidence="7">Functions as a component of the nuclear pore complex (NPC).</text>
</comment>
<dbReference type="GO" id="GO:0006606">
    <property type="term" value="P:protein import into nucleus"/>
    <property type="evidence" value="ECO:0007669"/>
    <property type="project" value="TreeGrafter"/>
</dbReference>